<name>A0A8H3J729_9LECA</name>
<evidence type="ECO:0000313" key="2">
    <source>
        <dbReference type="EMBL" id="CAF9941847.1"/>
    </source>
</evidence>
<dbReference type="PANTHER" id="PTHR34154:SF3">
    <property type="entry name" value="ALKALI-SENSITIVE LINKAGE PROTEIN 1"/>
    <property type="match status" value="1"/>
</dbReference>
<sequence>MVTKKRCLLWDWTNTQGVPHEIDKINFDGPMNSVSNWNTWIPPELKGRAAFRPMIHDLAKLSGSEWTNIENTKDGLIHYFNEPERAGITAEQAADIWFKQVVQLRNQGNKLVSPSCASDPQGEAWFTEFMDRVEKDPPDFIGVHYYGTDKNAAIKYFENMHNKHSKHPLYISELASISRKHEDVVEFTVDVANWCDQTPWIHEYAFFGCMRNVADNFVSPEAQLMNPDGSLKPLMHKIMNEQPMRK</sequence>
<dbReference type="GO" id="GO:0009277">
    <property type="term" value="C:fungal-type cell wall"/>
    <property type="evidence" value="ECO:0007669"/>
    <property type="project" value="TreeGrafter"/>
</dbReference>
<dbReference type="EMBL" id="CAJPDS010000253">
    <property type="protein sequence ID" value="CAF9941847.1"/>
    <property type="molecule type" value="Genomic_DNA"/>
</dbReference>
<dbReference type="Proteomes" id="UP000664521">
    <property type="component" value="Unassembled WGS sequence"/>
</dbReference>
<evidence type="ECO:0000313" key="3">
    <source>
        <dbReference type="Proteomes" id="UP000664521"/>
    </source>
</evidence>
<dbReference type="Pfam" id="PF11790">
    <property type="entry name" value="Glyco_hydro_cc"/>
    <property type="match status" value="1"/>
</dbReference>
<dbReference type="SUPFAM" id="SSF51445">
    <property type="entry name" value="(Trans)glycosidases"/>
    <property type="match status" value="1"/>
</dbReference>
<dbReference type="GO" id="GO:0071966">
    <property type="term" value="P:fungal-type cell wall polysaccharide metabolic process"/>
    <property type="evidence" value="ECO:0007669"/>
    <property type="project" value="TreeGrafter"/>
</dbReference>
<dbReference type="AlphaFoldDB" id="A0A8H3J729"/>
<dbReference type="Gene3D" id="3.20.20.80">
    <property type="entry name" value="Glycosidases"/>
    <property type="match status" value="1"/>
</dbReference>
<comment type="caution">
    <text evidence="2">The sequence shown here is derived from an EMBL/GenBank/DDBJ whole genome shotgun (WGS) entry which is preliminary data.</text>
</comment>
<evidence type="ECO:0000259" key="1">
    <source>
        <dbReference type="Pfam" id="PF11790"/>
    </source>
</evidence>
<dbReference type="InterPro" id="IPR024655">
    <property type="entry name" value="Asl1_glyco_hydro_catalytic"/>
</dbReference>
<protein>
    <recommendedName>
        <fullName evidence="1">Asl1-like glycosyl hydrolase catalytic domain-containing protein</fullName>
    </recommendedName>
</protein>
<feature type="domain" description="Asl1-like glycosyl hydrolase catalytic" evidence="1">
    <location>
        <begin position="30"/>
        <end position="235"/>
    </location>
</feature>
<dbReference type="PANTHER" id="PTHR34154">
    <property type="entry name" value="ALKALI-SENSITIVE LINKAGE PROTEIN 1"/>
    <property type="match status" value="1"/>
</dbReference>
<gene>
    <name evidence="2" type="ORF">HETSPECPRED_004256</name>
</gene>
<proteinExistence type="predicted"/>
<organism evidence="2 3">
    <name type="scientific">Heterodermia speciosa</name>
    <dbReference type="NCBI Taxonomy" id="116794"/>
    <lineage>
        <taxon>Eukaryota</taxon>
        <taxon>Fungi</taxon>
        <taxon>Dikarya</taxon>
        <taxon>Ascomycota</taxon>
        <taxon>Pezizomycotina</taxon>
        <taxon>Lecanoromycetes</taxon>
        <taxon>OSLEUM clade</taxon>
        <taxon>Lecanoromycetidae</taxon>
        <taxon>Caliciales</taxon>
        <taxon>Physciaceae</taxon>
        <taxon>Heterodermia</taxon>
    </lineage>
</organism>
<reference evidence="2" key="1">
    <citation type="submission" date="2021-03" db="EMBL/GenBank/DDBJ databases">
        <authorList>
            <person name="Tagirdzhanova G."/>
        </authorList>
    </citation>
    <scope>NUCLEOTIDE SEQUENCE</scope>
</reference>
<dbReference type="InterPro" id="IPR053183">
    <property type="entry name" value="ASL1"/>
</dbReference>
<keyword evidence="3" id="KW-1185">Reference proteome</keyword>
<dbReference type="InterPro" id="IPR017853">
    <property type="entry name" value="GH"/>
</dbReference>
<accession>A0A8H3J729</accession>
<dbReference type="OrthoDB" id="43654at2759"/>